<dbReference type="InterPro" id="IPR014721">
    <property type="entry name" value="Ribsml_uS5_D2-typ_fold_subgr"/>
</dbReference>
<dbReference type="GO" id="GO:0000049">
    <property type="term" value="F:tRNA binding"/>
    <property type="evidence" value="ECO:0007669"/>
    <property type="project" value="UniProtKB-UniRule"/>
</dbReference>
<dbReference type="GO" id="GO:0042781">
    <property type="term" value="F:3'-tRNA processing endoribonuclease activity"/>
    <property type="evidence" value="ECO:0007669"/>
    <property type="project" value="TreeGrafter"/>
</dbReference>
<keyword evidence="3 7" id="KW-0540">Nuclease</keyword>
<dbReference type="AlphaFoldDB" id="A0A345PBV5"/>
<keyword evidence="5 7" id="KW-0378">Hydrolase</keyword>
<comment type="subunit">
    <text evidence="7">Consists of a catalytic RNA component (M1 or rnpB) and a protein subunit.</text>
</comment>
<comment type="similarity">
    <text evidence="7">Belongs to the RnpA family.</text>
</comment>
<dbReference type="GO" id="GO:0001682">
    <property type="term" value="P:tRNA 5'-leader removal"/>
    <property type="evidence" value="ECO:0007669"/>
    <property type="project" value="UniProtKB-UniRule"/>
</dbReference>
<evidence type="ECO:0000256" key="1">
    <source>
        <dbReference type="ARBA" id="ARBA00002663"/>
    </source>
</evidence>
<evidence type="ECO:0000313" key="10">
    <source>
        <dbReference type="EMBL" id="AXI04764.1"/>
    </source>
</evidence>
<reference evidence="10 11" key="1">
    <citation type="submission" date="2018-07" db="EMBL/GenBank/DDBJ databases">
        <title>Genome sequencing of Moraxellaceae gen. HYN0046.</title>
        <authorList>
            <person name="Kim M."/>
            <person name="Yi H."/>
        </authorList>
    </citation>
    <scope>NUCLEOTIDE SEQUENCE [LARGE SCALE GENOMIC DNA]</scope>
    <source>
        <strain evidence="10 11">HYN0046</strain>
    </source>
</reference>
<name>A0A345PBV5_9GAMM</name>
<evidence type="ECO:0000256" key="7">
    <source>
        <dbReference type="HAMAP-Rule" id="MF_00227"/>
    </source>
</evidence>
<dbReference type="HAMAP" id="MF_00227">
    <property type="entry name" value="RNase_P"/>
    <property type="match status" value="1"/>
</dbReference>
<feature type="region of interest" description="Disordered" evidence="9">
    <location>
        <begin position="120"/>
        <end position="170"/>
    </location>
</feature>
<evidence type="ECO:0000313" key="11">
    <source>
        <dbReference type="Proteomes" id="UP000253940"/>
    </source>
</evidence>
<evidence type="ECO:0000256" key="9">
    <source>
        <dbReference type="SAM" id="MobiDB-lite"/>
    </source>
</evidence>
<dbReference type="GO" id="GO:0030677">
    <property type="term" value="C:ribonuclease P complex"/>
    <property type="evidence" value="ECO:0007669"/>
    <property type="project" value="TreeGrafter"/>
</dbReference>
<feature type="compositionally biased region" description="Polar residues" evidence="9">
    <location>
        <begin position="159"/>
        <end position="170"/>
    </location>
</feature>
<keyword evidence="4 7" id="KW-0255">Endonuclease</keyword>
<sequence>MLTFGFSAKLRLLQAADFKTVFDSALYKVHQPAFMLLAVDHQEHPRLGLVIAKRKIRRAHERNRVKRLARESFRLHQAELPALDIVLMAKSDAQTLPNDVIQQQLSLAWRQLTKRYQKHQMTLKTGDTGRTDHEPKQSKSTAPIEKNEATTLDLGKADLSNTVTIARNSE</sequence>
<evidence type="ECO:0000256" key="6">
    <source>
        <dbReference type="ARBA" id="ARBA00022884"/>
    </source>
</evidence>
<proteinExistence type="inferred from homology"/>
<dbReference type="PANTHER" id="PTHR33992">
    <property type="entry name" value="RIBONUCLEASE P PROTEIN COMPONENT"/>
    <property type="match status" value="1"/>
</dbReference>
<accession>A0A345PBV5</accession>
<dbReference type="EMBL" id="CP031222">
    <property type="protein sequence ID" value="AXI04764.1"/>
    <property type="molecule type" value="Genomic_DNA"/>
</dbReference>
<keyword evidence="6 7" id="KW-0694">RNA-binding</keyword>
<dbReference type="NCBIfam" id="TIGR00188">
    <property type="entry name" value="rnpA"/>
    <property type="match status" value="1"/>
</dbReference>
<dbReference type="EC" id="3.1.26.5" evidence="7 8"/>
<feature type="compositionally biased region" description="Basic and acidic residues" evidence="9">
    <location>
        <begin position="127"/>
        <end position="137"/>
    </location>
</feature>
<dbReference type="Pfam" id="PF00825">
    <property type="entry name" value="Ribonuclease_P"/>
    <property type="match status" value="1"/>
</dbReference>
<evidence type="ECO:0000256" key="2">
    <source>
        <dbReference type="ARBA" id="ARBA00022694"/>
    </source>
</evidence>
<gene>
    <name evidence="7 10" type="primary">rnpA</name>
    <name evidence="10" type="ORF">HYN46_16580</name>
</gene>
<dbReference type="KEGG" id="mbah:HYN46_16580"/>
<dbReference type="OrthoDB" id="9796422at2"/>
<dbReference type="InterPro" id="IPR020568">
    <property type="entry name" value="Ribosomal_Su5_D2-typ_SF"/>
</dbReference>
<dbReference type="PROSITE" id="PS00648">
    <property type="entry name" value="RIBONUCLEASE_P"/>
    <property type="match status" value="1"/>
</dbReference>
<dbReference type="InterPro" id="IPR000100">
    <property type="entry name" value="RNase_P"/>
</dbReference>
<evidence type="ECO:0000256" key="8">
    <source>
        <dbReference type="NCBIfam" id="TIGR00188"/>
    </source>
</evidence>
<comment type="catalytic activity">
    <reaction evidence="7">
        <text>Endonucleolytic cleavage of RNA, removing 5'-extranucleotides from tRNA precursor.</text>
        <dbReference type="EC" id="3.1.26.5"/>
    </reaction>
</comment>
<keyword evidence="2 7" id="KW-0819">tRNA processing</keyword>
<dbReference type="Gene3D" id="3.30.230.10">
    <property type="match status" value="1"/>
</dbReference>
<evidence type="ECO:0000256" key="4">
    <source>
        <dbReference type="ARBA" id="ARBA00022759"/>
    </source>
</evidence>
<dbReference type="GO" id="GO:0004526">
    <property type="term" value="F:ribonuclease P activity"/>
    <property type="evidence" value="ECO:0007669"/>
    <property type="project" value="UniProtKB-UniRule"/>
</dbReference>
<evidence type="ECO:0000256" key="5">
    <source>
        <dbReference type="ARBA" id="ARBA00022801"/>
    </source>
</evidence>
<dbReference type="SUPFAM" id="SSF54211">
    <property type="entry name" value="Ribosomal protein S5 domain 2-like"/>
    <property type="match status" value="1"/>
</dbReference>
<dbReference type="PANTHER" id="PTHR33992:SF1">
    <property type="entry name" value="RIBONUCLEASE P PROTEIN COMPONENT"/>
    <property type="match status" value="1"/>
</dbReference>
<keyword evidence="11" id="KW-1185">Reference proteome</keyword>
<protein>
    <recommendedName>
        <fullName evidence="7 8">Ribonuclease P protein component</fullName>
        <shortName evidence="7">RNase P protein</shortName>
        <shortName evidence="7">RNaseP protein</shortName>
        <ecNumber evidence="7 8">3.1.26.5</ecNumber>
    </recommendedName>
    <alternativeName>
        <fullName evidence="7">Protein C5</fullName>
    </alternativeName>
</protein>
<dbReference type="InterPro" id="IPR020539">
    <property type="entry name" value="RNase_P_CS"/>
</dbReference>
<evidence type="ECO:0000256" key="3">
    <source>
        <dbReference type="ARBA" id="ARBA00022722"/>
    </source>
</evidence>
<organism evidence="10 11">
    <name type="scientific">Aquirhabdus parva</name>
    <dbReference type="NCBI Taxonomy" id="2283318"/>
    <lineage>
        <taxon>Bacteria</taxon>
        <taxon>Pseudomonadati</taxon>
        <taxon>Pseudomonadota</taxon>
        <taxon>Gammaproteobacteria</taxon>
        <taxon>Moraxellales</taxon>
        <taxon>Moraxellaceae</taxon>
        <taxon>Aquirhabdus</taxon>
    </lineage>
</organism>
<dbReference type="Proteomes" id="UP000253940">
    <property type="component" value="Chromosome"/>
</dbReference>
<comment type="function">
    <text evidence="1 7">RNaseP catalyzes the removal of the 5'-leader sequence from pre-tRNA to produce the mature 5'-terminus. It can also cleave other RNA substrates such as 4.5S RNA. The protein component plays an auxiliary but essential role in vivo by binding to the 5'-leader sequence and broadening the substrate specificity of the ribozyme.</text>
</comment>